<dbReference type="InParanoid" id="A0A6I8TSN0"/>
<dbReference type="EnsemblMetazoa" id="AAEL025215-RA">
    <property type="protein sequence ID" value="AAEL025215-PA"/>
    <property type="gene ID" value="AAEL025215"/>
</dbReference>
<dbReference type="Proteomes" id="UP000008820">
    <property type="component" value="Chromosome 2"/>
</dbReference>
<dbReference type="AlphaFoldDB" id="A0A6I8TSN0"/>
<evidence type="ECO:0000313" key="1">
    <source>
        <dbReference type="EnsemblMetazoa" id="AAEL025215-PA"/>
    </source>
</evidence>
<name>A0A6I8TSN0_AEDAE</name>
<proteinExistence type="predicted"/>
<dbReference type="EnsemblMetazoa" id="AAEL025215-RB">
    <property type="protein sequence ID" value="AAEL025215-PB"/>
    <property type="gene ID" value="AAEL025215"/>
</dbReference>
<reference evidence="1" key="2">
    <citation type="submission" date="2020-05" db="UniProtKB">
        <authorList>
            <consortium name="EnsemblMetazoa"/>
        </authorList>
    </citation>
    <scope>IDENTIFICATION</scope>
    <source>
        <strain evidence="1">LVP_AGWG</strain>
    </source>
</reference>
<keyword evidence="2" id="KW-1185">Reference proteome</keyword>
<organism evidence="1 2">
    <name type="scientific">Aedes aegypti</name>
    <name type="common">Yellowfever mosquito</name>
    <name type="synonym">Culex aegypti</name>
    <dbReference type="NCBI Taxonomy" id="7159"/>
    <lineage>
        <taxon>Eukaryota</taxon>
        <taxon>Metazoa</taxon>
        <taxon>Ecdysozoa</taxon>
        <taxon>Arthropoda</taxon>
        <taxon>Hexapoda</taxon>
        <taxon>Insecta</taxon>
        <taxon>Pterygota</taxon>
        <taxon>Neoptera</taxon>
        <taxon>Endopterygota</taxon>
        <taxon>Diptera</taxon>
        <taxon>Nematocera</taxon>
        <taxon>Culicoidea</taxon>
        <taxon>Culicidae</taxon>
        <taxon>Culicinae</taxon>
        <taxon>Aedini</taxon>
        <taxon>Aedes</taxon>
        <taxon>Stegomyia</taxon>
    </lineage>
</organism>
<gene>
    <name evidence="1" type="primary">110676953</name>
</gene>
<reference evidence="1 2" key="1">
    <citation type="submission" date="2017-06" db="EMBL/GenBank/DDBJ databases">
        <title>Aedes aegypti genome working group (AGWG) sequencing and assembly.</title>
        <authorList>
            <consortium name="Aedes aegypti Genome Working Group (AGWG)"/>
            <person name="Matthews B.J."/>
        </authorList>
    </citation>
    <scope>NUCLEOTIDE SEQUENCE [LARGE SCALE GENOMIC DNA]</scope>
    <source>
        <strain evidence="1 2">LVP_AGWG</strain>
    </source>
</reference>
<evidence type="ECO:0000313" key="2">
    <source>
        <dbReference type="Proteomes" id="UP000008820"/>
    </source>
</evidence>
<sequence length="433" mass="49363">MLGNTELLELGIKQGPRMIILKIIENIKAKEIQDTQTNQPGLSSKEICRSMLEKNSKFRLHVLHPILDQNQMPNDNDLRCLNRVACEPFETRILNGEKYPSAGEQEQLANDLVQLFPQLQFNSKRPEGAPDGWIFFWRKNGMEKGKHSGLIYHRVRNIIKTLPPKMHLYQRTTVPKNTHVPNELVEKAENLRTVEATKNEKKRIAVEMEACNPLLKLMLSEKKSASEILSVFPHLLAYNGYMIHKSALKLFPSMESSPDYKGVLAKCLLFSRHMFKQVEDEYIRGCLRILYKLPVRGLKRRSDGTSVISEEKLASSLVRWVKPNQNIDDDLAEHMTSLIQIEPHIACIAPPFKTGHYFVVMNRTVSISVLNSIAAIDILFKTFKVLGTPVPSNLAMVMDFFECVLYRTSGHSSRKSVNNLVQSFQDAAHAEDN</sequence>
<dbReference type="OrthoDB" id="7760451at2759"/>
<accession>A0A6I8TSN0</accession>
<protein>
    <submittedName>
        <fullName evidence="1">Uncharacterized protein</fullName>
    </submittedName>
</protein>